<keyword evidence="2" id="KW-0678">Repressor</keyword>
<keyword evidence="8" id="KW-0408">Iron</keyword>
<evidence type="ECO:0000256" key="6">
    <source>
        <dbReference type="ARBA" id="ARBA00023163"/>
    </source>
</evidence>
<feature type="binding site" evidence="7">
    <location>
        <position position="129"/>
    </location>
    <ligand>
        <name>Zn(2+)</name>
        <dbReference type="ChEBI" id="CHEBI:29105"/>
    </ligand>
</feature>
<dbReference type="AlphaFoldDB" id="A0A1G5WV04"/>
<evidence type="ECO:0000256" key="7">
    <source>
        <dbReference type="PIRSR" id="PIRSR602481-1"/>
    </source>
</evidence>
<name>A0A1G5WV04_9FIRM</name>
<gene>
    <name evidence="9" type="ORF">SAMN02910343_01610</name>
</gene>
<accession>A0A1G5WV04</accession>
<comment type="cofactor">
    <cofactor evidence="7">
        <name>Zn(2+)</name>
        <dbReference type="ChEBI" id="CHEBI:29105"/>
    </cofactor>
    <text evidence="7">Binds 1 zinc ion per subunit.</text>
</comment>
<dbReference type="GeneID" id="87756594"/>
<dbReference type="EMBL" id="FMXA01000036">
    <property type="protein sequence ID" value="SDA61496.1"/>
    <property type="molecule type" value="Genomic_DNA"/>
</dbReference>
<evidence type="ECO:0000256" key="2">
    <source>
        <dbReference type="ARBA" id="ARBA00022491"/>
    </source>
</evidence>
<sequence>MYMTAQRKLLFRYFSEHPDVSVTARQLCDVLNNGDQVKIGLSSIYRNLAALTKAGFILQTISQDSKEARYRYVSPETCGHRLHLTCLRCGKTFHMTQKLSDRLLTDILRVEDFAVDENQTTVYGLCRDCREQRN</sequence>
<keyword evidence="5" id="KW-0238">DNA-binding</keyword>
<dbReference type="SUPFAM" id="SSF46785">
    <property type="entry name" value="Winged helix' DNA-binding domain"/>
    <property type="match status" value="1"/>
</dbReference>
<dbReference type="CDD" id="cd07153">
    <property type="entry name" value="Fur_like"/>
    <property type="match status" value="1"/>
</dbReference>
<proteinExistence type="inferred from homology"/>
<evidence type="ECO:0000313" key="10">
    <source>
        <dbReference type="Proteomes" id="UP000199689"/>
    </source>
</evidence>
<organism evidence="9 10">
    <name type="scientific">Allisonella histaminiformans</name>
    <dbReference type="NCBI Taxonomy" id="209880"/>
    <lineage>
        <taxon>Bacteria</taxon>
        <taxon>Bacillati</taxon>
        <taxon>Bacillota</taxon>
        <taxon>Negativicutes</taxon>
        <taxon>Veillonellales</taxon>
        <taxon>Veillonellaceae</taxon>
        <taxon>Allisonella</taxon>
    </lineage>
</organism>
<comment type="similarity">
    <text evidence="1">Belongs to the Fur family.</text>
</comment>
<feature type="binding site" evidence="7">
    <location>
        <position position="86"/>
    </location>
    <ligand>
        <name>Zn(2+)</name>
        <dbReference type="ChEBI" id="CHEBI:29105"/>
    </ligand>
</feature>
<dbReference type="GO" id="GO:0000976">
    <property type="term" value="F:transcription cis-regulatory region binding"/>
    <property type="evidence" value="ECO:0007669"/>
    <property type="project" value="TreeGrafter"/>
</dbReference>
<evidence type="ECO:0000256" key="3">
    <source>
        <dbReference type="ARBA" id="ARBA00022833"/>
    </source>
</evidence>
<evidence type="ECO:0000256" key="5">
    <source>
        <dbReference type="ARBA" id="ARBA00023125"/>
    </source>
</evidence>
<feature type="binding site" evidence="7">
    <location>
        <position position="126"/>
    </location>
    <ligand>
        <name>Zn(2+)</name>
        <dbReference type="ChEBI" id="CHEBI:29105"/>
    </ligand>
</feature>
<dbReference type="InterPro" id="IPR036390">
    <property type="entry name" value="WH_DNA-bd_sf"/>
</dbReference>
<keyword evidence="6" id="KW-0804">Transcription</keyword>
<evidence type="ECO:0000256" key="4">
    <source>
        <dbReference type="ARBA" id="ARBA00023015"/>
    </source>
</evidence>
<dbReference type="InterPro" id="IPR043135">
    <property type="entry name" value="Fur_C"/>
</dbReference>
<feature type="binding site" evidence="7">
    <location>
        <position position="89"/>
    </location>
    <ligand>
        <name>Zn(2+)</name>
        <dbReference type="ChEBI" id="CHEBI:29105"/>
    </ligand>
</feature>
<dbReference type="Pfam" id="PF01475">
    <property type="entry name" value="FUR"/>
    <property type="match status" value="1"/>
</dbReference>
<dbReference type="InterPro" id="IPR036388">
    <property type="entry name" value="WH-like_DNA-bd_sf"/>
</dbReference>
<evidence type="ECO:0000313" key="9">
    <source>
        <dbReference type="EMBL" id="SDA61496.1"/>
    </source>
</evidence>
<dbReference type="GO" id="GO:0008270">
    <property type="term" value="F:zinc ion binding"/>
    <property type="evidence" value="ECO:0007669"/>
    <property type="project" value="TreeGrafter"/>
</dbReference>
<evidence type="ECO:0000256" key="8">
    <source>
        <dbReference type="PIRSR" id="PIRSR602481-2"/>
    </source>
</evidence>
<keyword evidence="3 7" id="KW-0862">Zinc</keyword>
<protein>
    <submittedName>
        <fullName evidence="9">Fur family transcriptional regulator, ferric uptake regulator</fullName>
    </submittedName>
</protein>
<dbReference type="Gene3D" id="1.10.10.10">
    <property type="entry name" value="Winged helix-like DNA-binding domain superfamily/Winged helix DNA-binding domain"/>
    <property type="match status" value="1"/>
</dbReference>
<feature type="binding site" evidence="8">
    <location>
        <position position="80"/>
    </location>
    <ligand>
        <name>Fe cation</name>
        <dbReference type="ChEBI" id="CHEBI:24875"/>
    </ligand>
</feature>
<evidence type="ECO:0000256" key="1">
    <source>
        <dbReference type="ARBA" id="ARBA00007957"/>
    </source>
</evidence>
<dbReference type="GO" id="GO:0003700">
    <property type="term" value="F:DNA-binding transcription factor activity"/>
    <property type="evidence" value="ECO:0007669"/>
    <property type="project" value="InterPro"/>
</dbReference>
<dbReference type="PANTHER" id="PTHR33202">
    <property type="entry name" value="ZINC UPTAKE REGULATION PROTEIN"/>
    <property type="match status" value="1"/>
</dbReference>
<dbReference type="GO" id="GO:1900376">
    <property type="term" value="P:regulation of secondary metabolite biosynthetic process"/>
    <property type="evidence" value="ECO:0007669"/>
    <property type="project" value="TreeGrafter"/>
</dbReference>
<dbReference type="InterPro" id="IPR002481">
    <property type="entry name" value="FUR"/>
</dbReference>
<reference evidence="9 10" key="1">
    <citation type="submission" date="2016-10" db="EMBL/GenBank/DDBJ databases">
        <authorList>
            <person name="de Groot N.N."/>
        </authorList>
    </citation>
    <scope>NUCLEOTIDE SEQUENCE [LARGE SCALE GENOMIC DNA]</scope>
    <source>
        <strain evidence="9 10">DSM 15230</strain>
    </source>
</reference>
<dbReference type="STRING" id="209880.SAMN02910343_01610"/>
<dbReference type="GO" id="GO:0045892">
    <property type="term" value="P:negative regulation of DNA-templated transcription"/>
    <property type="evidence" value="ECO:0007669"/>
    <property type="project" value="TreeGrafter"/>
</dbReference>
<dbReference type="PANTHER" id="PTHR33202:SF7">
    <property type="entry name" value="FERRIC UPTAKE REGULATION PROTEIN"/>
    <property type="match status" value="1"/>
</dbReference>
<keyword evidence="4" id="KW-0805">Transcription regulation</keyword>
<dbReference type="RefSeq" id="WP_159427891.1">
    <property type="nucleotide sequence ID" value="NZ_FMXA01000036.1"/>
</dbReference>
<keyword evidence="7" id="KW-0479">Metal-binding</keyword>
<keyword evidence="10" id="KW-1185">Reference proteome</keyword>
<comment type="cofactor">
    <cofactor evidence="8">
        <name>Mn(2+)</name>
        <dbReference type="ChEBI" id="CHEBI:29035"/>
    </cofactor>
    <cofactor evidence="8">
        <name>Fe(2+)</name>
        <dbReference type="ChEBI" id="CHEBI:29033"/>
    </cofactor>
    <text evidence="8">Binds 1 Mn(2+) or Fe(2+) ion per subunit.</text>
</comment>
<dbReference type="Gene3D" id="3.30.1490.190">
    <property type="match status" value="1"/>
</dbReference>
<dbReference type="Proteomes" id="UP000199689">
    <property type="component" value="Unassembled WGS sequence"/>
</dbReference>
<dbReference type="OrthoDB" id="8659436at2"/>